<feature type="region of interest" description="Disordered" evidence="1">
    <location>
        <begin position="1"/>
        <end position="29"/>
    </location>
</feature>
<sequence>MDEQDSQDGQDRDDPPADPSTDQPAERPIEVPLLEFIRAQLRRTRVNAGLSQDKFGGRINFSGSLVSSVETGTRPLDFRYLALADRELDTGGLFVELLRVATRDTQWFRSWRDAERNARILRWFEPNLVPGLLQTKAYARTVIAAGSRLTEQEIERRVAVRLERQTILTREMPVQLFAVLDATVLGRLIGTPAIMREQLDHLIAVAELPNVDLLVVPTGIGMYAGLAGPFVLAAMEGNGWVGYLDNLLRGQVVTLPDEIDSLQEAWEGVRSEALPRQHSLDLLKEAAKKWT</sequence>
<evidence type="ECO:0000256" key="1">
    <source>
        <dbReference type="SAM" id="MobiDB-lite"/>
    </source>
</evidence>
<dbReference type="PROSITE" id="PS50943">
    <property type="entry name" value="HTH_CROC1"/>
    <property type="match status" value="1"/>
</dbReference>
<protein>
    <submittedName>
        <fullName evidence="3">Transcriptional regulator</fullName>
    </submittedName>
</protein>
<dbReference type="Pfam" id="PF13560">
    <property type="entry name" value="HTH_31"/>
    <property type="match status" value="1"/>
</dbReference>
<dbReference type="SUPFAM" id="SSF47413">
    <property type="entry name" value="lambda repressor-like DNA-binding domains"/>
    <property type="match status" value="1"/>
</dbReference>
<evidence type="ECO:0000259" key="2">
    <source>
        <dbReference type="PROSITE" id="PS50943"/>
    </source>
</evidence>
<organism evidence="3 4">
    <name type="scientific">Plantactinospora mayteni</name>
    <dbReference type="NCBI Taxonomy" id="566021"/>
    <lineage>
        <taxon>Bacteria</taxon>
        <taxon>Bacillati</taxon>
        <taxon>Actinomycetota</taxon>
        <taxon>Actinomycetes</taxon>
        <taxon>Micromonosporales</taxon>
        <taxon>Micromonosporaceae</taxon>
        <taxon>Plantactinospora</taxon>
    </lineage>
</organism>
<keyword evidence="4" id="KW-1185">Reference proteome</keyword>
<dbReference type="Proteomes" id="UP000621500">
    <property type="component" value="Unassembled WGS sequence"/>
</dbReference>
<accession>A0ABQ4EVP6</accession>
<proteinExistence type="predicted"/>
<evidence type="ECO:0000313" key="3">
    <source>
        <dbReference type="EMBL" id="GIG98752.1"/>
    </source>
</evidence>
<comment type="caution">
    <text evidence="3">The sequence shown here is derived from an EMBL/GenBank/DDBJ whole genome shotgun (WGS) entry which is preliminary data.</text>
</comment>
<name>A0ABQ4EVP6_9ACTN</name>
<dbReference type="CDD" id="cd00093">
    <property type="entry name" value="HTH_XRE"/>
    <property type="match status" value="1"/>
</dbReference>
<dbReference type="InterPro" id="IPR043917">
    <property type="entry name" value="DUF5753"/>
</dbReference>
<dbReference type="EMBL" id="BONX01000036">
    <property type="protein sequence ID" value="GIG98752.1"/>
    <property type="molecule type" value="Genomic_DNA"/>
</dbReference>
<evidence type="ECO:0000313" key="4">
    <source>
        <dbReference type="Proteomes" id="UP000621500"/>
    </source>
</evidence>
<reference evidence="3 4" key="1">
    <citation type="submission" date="2021-01" db="EMBL/GenBank/DDBJ databases">
        <title>Whole genome shotgun sequence of Plantactinospora mayteni NBRC 109088.</title>
        <authorList>
            <person name="Komaki H."/>
            <person name="Tamura T."/>
        </authorList>
    </citation>
    <scope>NUCLEOTIDE SEQUENCE [LARGE SCALE GENOMIC DNA]</scope>
    <source>
        <strain evidence="3 4">NBRC 109088</strain>
    </source>
</reference>
<dbReference type="RefSeq" id="WP_203860169.1">
    <property type="nucleotide sequence ID" value="NZ_BAAAZQ010000028.1"/>
</dbReference>
<dbReference type="InterPro" id="IPR010982">
    <property type="entry name" value="Lambda_DNA-bd_dom_sf"/>
</dbReference>
<dbReference type="Pfam" id="PF19054">
    <property type="entry name" value="DUF5753"/>
    <property type="match status" value="1"/>
</dbReference>
<dbReference type="InterPro" id="IPR001387">
    <property type="entry name" value="Cro/C1-type_HTH"/>
</dbReference>
<feature type="domain" description="HTH cro/C1-type" evidence="2">
    <location>
        <begin position="41"/>
        <end position="74"/>
    </location>
</feature>
<dbReference type="Gene3D" id="1.10.260.40">
    <property type="entry name" value="lambda repressor-like DNA-binding domains"/>
    <property type="match status" value="1"/>
</dbReference>
<gene>
    <name evidence="3" type="ORF">Pma05_53250</name>
</gene>
<dbReference type="SMART" id="SM00530">
    <property type="entry name" value="HTH_XRE"/>
    <property type="match status" value="1"/>
</dbReference>